<evidence type="ECO:0000313" key="3">
    <source>
        <dbReference type="EMBL" id="EOT78084.1"/>
    </source>
</evidence>
<dbReference type="AlphaFoldDB" id="R2S1P3"/>
<evidence type="ECO:0000259" key="1">
    <source>
        <dbReference type="Pfam" id="PF21758"/>
    </source>
</evidence>
<evidence type="ECO:0000313" key="5">
    <source>
        <dbReference type="Proteomes" id="UP000014158"/>
    </source>
</evidence>
<sequence>MSPGGGKTMTKTFSIKKVGYELSLKAEWIGNDLLLCLYGGDTPHIGTVTTFSAGDLQVQRFPSHDGRFHKDDVLADILIKKIQAKLLGNCVITAGVHVDHISKEQIDASFSMTEELAAELLLWLEEHPLAKAPLYE</sequence>
<accession>R2S1P3</accession>
<dbReference type="PATRIC" id="fig|1158602.3.peg.320"/>
<name>R2S1P3_9ENTE</name>
<proteinExistence type="predicted"/>
<keyword evidence="5" id="KW-1185">Reference proteome</keyword>
<dbReference type="HOGENOM" id="CLU_139132_1_0_9"/>
<dbReference type="Pfam" id="PF21758">
    <property type="entry name" value="PAC_bac"/>
    <property type="match status" value="1"/>
</dbReference>
<evidence type="ECO:0000313" key="4">
    <source>
        <dbReference type="Proteomes" id="UP000013877"/>
    </source>
</evidence>
<reference evidence="3 5" key="2">
    <citation type="submission" date="2013-03" db="EMBL/GenBank/DDBJ databases">
        <title>The Genome Sequence of Enterococcus raffinosus ATCC_49464 (PacBio/Illumina hybrid assembly).</title>
        <authorList>
            <consortium name="The Broad Institute Genomics Platform"/>
            <consortium name="The Broad Institute Genome Sequencing Center for Infectious Disease"/>
            <person name="Earl A."/>
            <person name="Russ C."/>
            <person name="Gilmore M."/>
            <person name="Surin D."/>
            <person name="Walker B."/>
            <person name="Young S."/>
            <person name="Zeng Q."/>
            <person name="Gargeya S."/>
            <person name="Fitzgerald M."/>
            <person name="Haas B."/>
            <person name="Abouelleil A."/>
            <person name="Allen A.W."/>
            <person name="Alvarado L."/>
            <person name="Arachchi H.M."/>
            <person name="Berlin A.M."/>
            <person name="Chapman S.B."/>
            <person name="Gainer-Dewar J."/>
            <person name="Goldberg J."/>
            <person name="Griggs A."/>
            <person name="Gujja S."/>
            <person name="Hansen M."/>
            <person name="Howarth C."/>
            <person name="Imamovic A."/>
            <person name="Ireland A."/>
            <person name="Larimer J."/>
            <person name="McCowan C."/>
            <person name="Murphy C."/>
            <person name="Pearson M."/>
            <person name="Poon T.W."/>
            <person name="Priest M."/>
            <person name="Roberts A."/>
            <person name="Saif S."/>
            <person name="Shea T."/>
            <person name="Sisk P."/>
            <person name="Sykes S."/>
            <person name="Wortman J."/>
            <person name="Nusbaum C."/>
            <person name="Birren B."/>
        </authorList>
    </citation>
    <scope>NUCLEOTIDE SEQUENCE [LARGE SCALE GENOMIC DNA]</scope>
    <source>
        <strain evidence="3 5">ATCC 49464</strain>
    </source>
</reference>
<dbReference type="EMBL" id="AJAL01000001">
    <property type="protein sequence ID" value="EOH82079.1"/>
    <property type="molecule type" value="Genomic_DNA"/>
</dbReference>
<reference evidence="2 4" key="1">
    <citation type="submission" date="2013-02" db="EMBL/GenBank/DDBJ databases">
        <title>The Genome Sequence of Enterococcus raffinosus ATCC_49464.</title>
        <authorList>
            <consortium name="The Broad Institute Genome Sequencing Platform"/>
            <consortium name="The Broad Institute Genome Sequencing Center for Infectious Disease"/>
            <person name="Earl A.M."/>
            <person name="Gilmore M.S."/>
            <person name="Lebreton F."/>
            <person name="Walker B."/>
            <person name="Young S.K."/>
            <person name="Zeng Q."/>
            <person name="Gargeya S."/>
            <person name="Fitzgerald M."/>
            <person name="Haas B."/>
            <person name="Abouelleil A."/>
            <person name="Alvarado L."/>
            <person name="Arachchi H.M."/>
            <person name="Berlin A.M."/>
            <person name="Chapman S.B."/>
            <person name="Dewar J."/>
            <person name="Goldberg J."/>
            <person name="Griggs A."/>
            <person name="Gujja S."/>
            <person name="Hansen M."/>
            <person name="Howarth C."/>
            <person name="Imamovic A."/>
            <person name="Larimer J."/>
            <person name="McCowan C."/>
            <person name="Murphy C."/>
            <person name="Neiman D."/>
            <person name="Pearson M."/>
            <person name="Priest M."/>
            <person name="Roberts A."/>
            <person name="Saif S."/>
            <person name="Shea T."/>
            <person name="Sisk P."/>
            <person name="Sykes S."/>
            <person name="Wortman J."/>
            <person name="Nusbaum C."/>
            <person name="Birren B."/>
        </authorList>
    </citation>
    <scope>NUCLEOTIDE SEQUENCE [LARGE SCALE GENOMIC DNA]</scope>
    <source>
        <strain evidence="2 4">ATCC 49464</strain>
    </source>
</reference>
<gene>
    <name evidence="3" type="ORF">I590_01621</name>
    <name evidence="2" type="ORF">UAK_00315</name>
</gene>
<dbReference type="eggNOG" id="ENOG5033YIJ">
    <property type="taxonomic scope" value="Bacteria"/>
</dbReference>
<dbReference type="InterPro" id="IPR048844">
    <property type="entry name" value="LpdD_chaperone-like"/>
</dbReference>
<dbReference type="EMBL" id="ASWF01000002">
    <property type="protein sequence ID" value="EOT78084.1"/>
    <property type="molecule type" value="Genomic_DNA"/>
</dbReference>
<dbReference type="Proteomes" id="UP000014158">
    <property type="component" value="Unassembled WGS sequence"/>
</dbReference>
<protein>
    <recommendedName>
        <fullName evidence="1">Prenylated flavin chaperone LpdD-like domain-containing protein</fullName>
    </recommendedName>
</protein>
<dbReference type="Proteomes" id="UP000013877">
    <property type="component" value="Unassembled WGS sequence"/>
</dbReference>
<feature type="domain" description="Prenylated flavin chaperone LpdD-like" evidence="1">
    <location>
        <begin position="18"/>
        <end position="124"/>
    </location>
</feature>
<organism evidence="2 4">
    <name type="scientific">Enterococcus raffinosus ATCC 49464</name>
    <dbReference type="NCBI Taxonomy" id="1158602"/>
    <lineage>
        <taxon>Bacteria</taxon>
        <taxon>Bacillati</taxon>
        <taxon>Bacillota</taxon>
        <taxon>Bacilli</taxon>
        <taxon>Lactobacillales</taxon>
        <taxon>Enterococcaceae</taxon>
        <taxon>Enterococcus</taxon>
    </lineage>
</organism>
<evidence type="ECO:0000313" key="2">
    <source>
        <dbReference type="EMBL" id="EOH82079.1"/>
    </source>
</evidence>
<comment type="caution">
    <text evidence="2">The sequence shown here is derived from an EMBL/GenBank/DDBJ whole genome shotgun (WGS) entry which is preliminary data.</text>
</comment>